<proteinExistence type="predicted"/>
<gene>
    <name evidence="2" type="ORF">AHIS1636_21730</name>
</gene>
<name>A0ABQ5MUV7_9MICC</name>
<evidence type="ECO:0008006" key="4">
    <source>
        <dbReference type="Google" id="ProtNLM"/>
    </source>
</evidence>
<dbReference type="RefSeq" id="WP_264795832.1">
    <property type="nucleotide sequence ID" value="NZ_BRVS01000008.1"/>
</dbReference>
<organism evidence="2 3">
    <name type="scientific">Arthrobacter mangrovi</name>
    <dbReference type="NCBI Taxonomy" id="2966350"/>
    <lineage>
        <taxon>Bacteria</taxon>
        <taxon>Bacillati</taxon>
        <taxon>Actinomycetota</taxon>
        <taxon>Actinomycetes</taxon>
        <taxon>Micrococcales</taxon>
        <taxon>Micrococcaceae</taxon>
        <taxon>Arthrobacter</taxon>
    </lineage>
</organism>
<protein>
    <recommendedName>
        <fullName evidence="4">Nuclear transport factor 2 family protein</fullName>
    </recommendedName>
</protein>
<comment type="caution">
    <text evidence="2">The sequence shown here is derived from an EMBL/GenBank/DDBJ whole genome shotgun (WGS) entry which is preliminary data.</text>
</comment>
<accession>A0ABQ5MUV7</accession>
<dbReference type="EMBL" id="BRVS01000008">
    <property type="protein sequence ID" value="GLB67733.1"/>
    <property type="molecule type" value="Genomic_DNA"/>
</dbReference>
<evidence type="ECO:0000313" key="3">
    <source>
        <dbReference type="Proteomes" id="UP001209654"/>
    </source>
</evidence>
<keyword evidence="3" id="KW-1185">Reference proteome</keyword>
<evidence type="ECO:0000313" key="2">
    <source>
        <dbReference type="EMBL" id="GLB67733.1"/>
    </source>
</evidence>
<reference evidence="2 3" key="1">
    <citation type="journal article" date="2023" name="Int. J. Syst. Evol. Microbiol.">
        <title>Arthrobacter mangrovi sp. nov., an actinobacterium isolated from the rhizosphere of a mangrove.</title>
        <authorList>
            <person name="Hamada M."/>
            <person name="Saitou S."/>
            <person name="Enomoto N."/>
            <person name="Nanri K."/>
            <person name="Hidaka K."/>
            <person name="Miura T."/>
            <person name="Tamura T."/>
        </authorList>
    </citation>
    <scope>NUCLEOTIDE SEQUENCE [LARGE SCALE GENOMIC DNA]</scope>
    <source>
        <strain evidence="2 3">NBRC 112813</strain>
    </source>
</reference>
<feature type="region of interest" description="Disordered" evidence="1">
    <location>
        <begin position="1"/>
        <end position="29"/>
    </location>
</feature>
<sequence>MDPNLPPDVHRLPRRHSGRDLAPGHALPDGPAVRDAVEVAALFCEALLDRRHYRATLESLVVPGSLAGWGDFSAAARIMEAIPEPEYLANGTQPDRGAVEVAVRSTLPAGTHATVEMVWQERIGAWLVAGMASAPA</sequence>
<dbReference type="Proteomes" id="UP001209654">
    <property type="component" value="Unassembled WGS sequence"/>
</dbReference>
<evidence type="ECO:0000256" key="1">
    <source>
        <dbReference type="SAM" id="MobiDB-lite"/>
    </source>
</evidence>